<reference evidence="2 3" key="1">
    <citation type="submission" date="2015-10" db="EMBL/GenBank/DDBJ databases">
        <title>Full genome of DAOMC 229536 Phialocephala scopiformis, a fungal endophyte of spruce producing the potent anti-insectan compound rugulosin.</title>
        <authorList>
            <consortium name="DOE Joint Genome Institute"/>
            <person name="Walker A.K."/>
            <person name="Frasz S.L."/>
            <person name="Seifert K.A."/>
            <person name="Miller J.D."/>
            <person name="Mondo S.J."/>
            <person name="Labutti K."/>
            <person name="Lipzen A."/>
            <person name="Dockter R."/>
            <person name="Kennedy M."/>
            <person name="Grigoriev I.V."/>
            <person name="Spatafora J.W."/>
        </authorList>
    </citation>
    <scope>NUCLEOTIDE SEQUENCE [LARGE SCALE GENOMIC DNA]</scope>
    <source>
        <strain evidence="2 3">CBS 120377</strain>
    </source>
</reference>
<sequence>MVQLEKDEWLFRGRRKGRRRQRRQRQLAPAFPTQKTKQTHGCRRPRGPFYHLMTLSETYMRLDLSKRSWYLNCIFGFQTAFVVVKRCPASASLACGPSSIPASMLRQTPLPLSQTNHGRTLLQHCKAKCHKITSFCLSRFGSSSG</sequence>
<dbReference type="GeneID" id="28816281"/>
<dbReference type="AlphaFoldDB" id="A0A194XQV0"/>
<accession>A0A194XQV0</accession>
<evidence type="ECO:0000313" key="2">
    <source>
        <dbReference type="EMBL" id="KUJ22429.1"/>
    </source>
</evidence>
<organism evidence="2 3">
    <name type="scientific">Mollisia scopiformis</name>
    <name type="common">Conifer needle endophyte fungus</name>
    <name type="synonym">Phialocephala scopiformis</name>
    <dbReference type="NCBI Taxonomy" id="149040"/>
    <lineage>
        <taxon>Eukaryota</taxon>
        <taxon>Fungi</taxon>
        <taxon>Dikarya</taxon>
        <taxon>Ascomycota</taxon>
        <taxon>Pezizomycotina</taxon>
        <taxon>Leotiomycetes</taxon>
        <taxon>Helotiales</taxon>
        <taxon>Mollisiaceae</taxon>
        <taxon>Mollisia</taxon>
    </lineage>
</organism>
<evidence type="ECO:0000313" key="3">
    <source>
        <dbReference type="Proteomes" id="UP000070700"/>
    </source>
</evidence>
<dbReference type="InParanoid" id="A0A194XQV0"/>
<feature type="compositionally biased region" description="Basic residues" evidence="1">
    <location>
        <begin position="13"/>
        <end position="25"/>
    </location>
</feature>
<feature type="region of interest" description="Disordered" evidence="1">
    <location>
        <begin position="13"/>
        <end position="42"/>
    </location>
</feature>
<evidence type="ECO:0000256" key="1">
    <source>
        <dbReference type="SAM" id="MobiDB-lite"/>
    </source>
</evidence>
<proteinExistence type="predicted"/>
<dbReference type="Proteomes" id="UP000070700">
    <property type="component" value="Unassembled WGS sequence"/>
</dbReference>
<dbReference type="KEGG" id="psco:LY89DRAFT_298592"/>
<protein>
    <submittedName>
        <fullName evidence="2">Uncharacterized protein</fullName>
    </submittedName>
</protein>
<dbReference type="EMBL" id="KQ947406">
    <property type="protein sequence ID" value="KUJ22429.1"/>
    <property type="molecule type" value="Genomic_DNA"/>
</dbReference>
<name>A0A194XQV0_MOLSC</name>
<gene>
    <name evidence="2" type="ORF">LY89DRAFT_298592</name>
</gene>
<keyword evidence="3" id="KW-1185">Reference proteome</keyword>
<dbReference type="RefSeq" id="XP_018076784.1">
    <property type="nucleotide sequence ID" value="XM_018206555.1"/>
</dbReference>